<dbReference type="AlphaFoldDB" id="A0A9E7NCN9"/>
<dbReference type="GeneID" id="73289717"/>
<evidence type="ECO:0000313" key="2">
    <source>
        <dbReference type="EMBL" id="UTF54936.1"/>
    </source>
</evidence>
<accession>A0A9E7NCN9</accession>
<protein>
    <submittedName>
        <fullName evidence="2">Uncharacterized protein</fullName>
    </submittedName>
</protein>
<evidence type="ECO:0000256" key="1">
    <source>
        <dbReference type="SAM" id="MobiDB-lite"/>
    </source>
</evidence>
<dbReference type="KEGG" id="sawl:NGM29_06685"/>
<reference evidence="2" key="1">
    <citation type="submission" date="2022-06" db="EMBL/GenBank/DDBJ databases">
        <title>Diverse halophilic archaea isolated from saline environments.</title>
        <authorList>
            <person name="Cui H.-L."/>
        </authorList>
    </citation>
    <scope>NUCLEOTIDE SEQUENCE</scope>
    <source>
        <strain evidence="2">WLHS1</strain>
    </source>
</reference>
<dbReference type="RefSeq" id="WP_254159668.1">
    <property type="nucleotide sequence ID" value="NZ_CP100355.1"/>
</dbReference>
<feature type="region of interest" description="Disordered" evidence="1">
    <location>
        <begin position="128"/>
        <end position="147"/>
    </location>
</feature>
<sequence>MTEEDLEDPPAGWHVEIHRRYTPATSDREMTYVTYRHESGDLRVRVAPASIDGDDRPGYAITTTTYPELESSDGPAGDGLESTSRTIRSVFRFPRCDELARRFMSLFETAYDGPATFERALAYATDRVRASDAHDAPVDVDGRGTRN</sequence>
<dbReference type="Proteomes" id="UP001056855">
    <property type="component" value="Chromosome"/>
</dbReference>
<organism evidence="2 3">
    <name type="scientific">Natronosalvus rutilus</name>
    <dbReference type="NCBI Taxonomy" id="2953753"/>
    <lineage>
        <taxon>Archaea</taxon>
        <taxon>Methanobacteriati</taxon>
        <taxon>Methanobacteriota</taxon>
        <taxon>Stenosarchaea group</taxon>
        <taxon>Halobacteria</taxon>
        <taxon>Halobacteriales</taxon>
        <taxon>Natrialbaceae</taxon>
        <taxon>Natronosalvus</taxon>
    </lineage>
</organism>
<dbReference type="EMBL" id="CP100355">
    <property type="protein sequence ID" value="UTF54936.1"/>
    <property type="molecule type" value="Genomic_DNA"/>
</dbReference>
<name>A0A9E7NCN9_9EURY</name>
<gene>
    <name evidence="2" type="ORF">NGM29_06685</name>
</gene>
<evidence type="ECO:0000313" key="3">
    <source>
        <dbReference type="Proteomes" id="UP001056855"/>
    </source>
</evidence>
<keyword evidence="3" id="KW-1185">Reference proteome</keyword>
<proteinExistence type="predicted"/>
<feature type="region of interest" description="Disordered" evidence="1">
    <location>
        <begin position="48"/>
        <end position="82"/>
    </location>
</feature>